<evidence type="ECO:0000256" key="7">
    <source>
        <dbReference type="PROSITE-ProRule" id="PRU00221"/>
    </source>
</evidence>
<dbReference type="Gene3D" id="3.30.40.10">
    <property type="entry name" value="Zinc/RING finger domain, C3HC4 (zinc finger)"/>
    <property type="match status" value="1"/>
</dbReference>
<evidence type="ECO:0000259" key="10">
    <source>
        <dbReference type="PROSITE" id="PS50197"/>
    </source>
</evidence>
<keyword evidence="3" id="KW-0677">Repeat</keyword>
<dbReference type="PROSITE" id="PS50178">
    <property type="entry name" value="ZF_FYVE"/>
    <property type="match status" value="1"/>
</dbReference>
<proteinExistence type="predicted"/>
<dbReference type="FunFam" id="1.10.1540.10:FF:000002">
    <property type="entry name" value="WD repeat and FYVE domain containing 3"/>
    <property type="match status" value="1"/>
</dbReference>
<reference evidence="12" key="1">
    <citation type="submission" date="2021-03" db="EMBL/GenBank/DDBJ databases">
        <title>Chromosome level genome of the anhydrobiotic midge Polypedilum vanderplanki.</title>
        <authorList>
            <person name="Yoshida Y."/>
            <person name="Kikawada T."/>
            <person name="Gusev O."/>
        </authorList>
    </citation>
    <scope>NUCLEOTIDE SEQUENCE</scope>
    <source>
        <strain evidence="12">NIAS01</strain>
        <tissue evidence="12">Whole body or cell culture</tissue>
    </source>
</reference>
<feature type="domain" description="BEACH-type PH" evidence="11">
    <location>
        <begin position="2428"/>
        <end position="2554"/>
    </location>
</feature>
<dbReference type="InterPro" id="IPR017455">
    <property type="entry name" value="Znf_FYVE-rel"/>
</dbReference>
<dbReference type="SMART" id="SM00320">
    <property type="entry name" value="WD40"/>
    <property type="match status" value="5"/>
</dbReference>
<evidence type="ECO:0000256" key="4">
    <source>
        <dbReference type="ARBA" id="ARBA00022771"/>
    </source>
</evidence>
<dbReference type="InterPro" id="IPR013083">
    <property type="entry name" value="Znf_RING/FYVE/PHD"/>
</dbReference>
<dbReference type="Gene3D" id="2.130.10.10">
    <property type="entry name" value="YVTN repeat-like/Quinoprotein amine dehydrogenase"/>
    <property type="match status" value="1"/>
</dbReference>
<dbReference type="InterPro" id="IPR011993">
    <property type="entry name" value="PH-like_dom_sf"/>
</dbReference>
<dbReference type="Pfam" id="PF00400">
    <property type="entry name" value="WD40"/>
    <property type="match status" value="2"/>
</dbReference>
<evidence type="ECO:0000256" key="5">
    <source>
        <dbReference type="ARBA" id="ARBA00022833"/>
    </source>
</evidence>
<dbReference type="CDD" id="cd01201">
    <property type="entry name" value="PH_BEACH"/>
    <property type="match status" value="1"/>
</dbReference>
<dbReference type="PROSITE" id="PS50082">
    <property type="entry name" value="WD_REPEATS_2"/>
    <property type="match status" value="2"/>
</dbReference>
<feature type="compositionally biased region" description="Low complexity" evidence="8">
    <location>
        <begin position="11"/>
        <end position="25"/>
    </location>
</feature>
<evidence type="ECO:0000256" key="2">
    <source>
        <dbReference type="ARBA" id="ARBA00022723"/>
    </source>
</evidence>
<dbReference type="InterPro" id="IPR019775">
    <property type="entry name" value="WD40_repeat_CS"/>
</dbReference>
<feature type="domain" description="BEACH" evidence="10">
    <location>
        <begin position="2582"/>
        <end position="2875"/>
    </location>
</feature>
<dbReference type="CDD" id="cd15719">
    <property type="entry name" value="FYVE_WDFY3"/>
    <property type="match status" value="1"/>
</dbReference>
<feature type="compositionally biased region" description="Polar residues" evidence="8">
    <location>
        <begin position="3245"/>
        <end position="3260"/>
    </location>
</feature>
<dbReference type="PANTHER" id="PTHR46108:SF4">
    <property type="entry name" value="BLUE CHEESE"/>
    <property type="match status" value="1"/>
</dbReference>
<dbReference type="InterPro" id="IPR011011">
    <property type="entry name" value="Znf_FYVE_PHD"/>
</dbReference>
<dbReference type="InterPro" id="IPR001680">
    <property type="entry name" value="WD40_rpt"/>
</dbReference>
<dbReference type="InterPro" id="IPR036372">
    <property type="entry name" value="BEACH_dom_sf"/>
</dbReference>
<evidence type="ECO:0000256" key="6">
    <source>
        <dbReference type="PROSITE-ProRule" id="PRU00091"/>
    </source>
</evidence>
<dbReference type="InterPro" id="IPR051944">
    <property type="entry name" value="BEACH_domain_protein"/>
</dbReference>
<dbReference type="Gene3D" id="1.25.10.10">
    <property type="entry name" value="Leucine-rich Repeat Variant"/>
    <property type="match status" value="1"/>
</dbReference>
<evidence type="ECO:0008006" key="14">
    <source>
        <dbReference type="Google" id="ProtNLM"/>
    </source>
</evidence>
<dbReference type="InterPro" id="IPR016024">
    <property type="entry name" value="ARM-type_fold"/>
</dbReference>
<feature type="repeat" description="WD" evidence="7">
    <location>
        <begin position="3132"/>
        <end position="3149"/>
    </location>
</feature>
<dbReference type="SUPFAM" id="SSF57903">
    <property type="entry name" value="FYVE/PHD zinc finger"/>
    <property type="match status" value="1"/>
</dbReference>
<dbReference type="Pfam" id="PF14844">
    <property type="entry name" value="PH_BEACH"/>
    <property type="match status" value="1"/>
</dbReference>
<feature type="compositionally biased region" description="Acidic residues" evidence="8">
    <location>
        <begin position="2402"/>
        <end position="2414"/>
    </location>
</feature>
<name>A0A9J6CB80_POLVA</name>
<dbReference type="SUPFAM" id="SSF49899">
    <property type="entry name" value="Concanavalin A-like lectins/glucanases"/>
    <property type="match status" value="1"/>
</dbReference>
<evidence type="ECO:0000313" key="13">
    <source>
        <dbReference type="Proteomes" id="UP001107558"/>
    </source>
</evidence>
<dbReference type="SUPFAM" id="SSF48371">
    <property type="entry name" value="ARM repeat"/>
    <property type="match status" value="2"/>
</dbReference>
<evidence type="ECO:0000256" key="3">
    <source>
        <dbReference type="ARBA" id="ARBA00022737"/>
    </source>
</evidence>
<dbReference type="InterPro" id="IPR013320">
    <property type="entry name" value="ConA-like_dom_sf"/>
</dbReference>
<protein>
    <recommendedName>
        <fullName evidence="14">WD repeat and FYVE domain-containing protein 3</fullName>
    </recommendedName>
</protein>
<dbReference type="PROSITE" id="PS00678">
    <property type="entry name" value="WD_REPEATS_1"/>
    <property type="match status" value="1"/>
</dbReference>
<evidence type="ECO:0000256" key="8">
    <source>
        <dbReference type="SAM" id="MobiDB-lite"/>
    </source>
</evidence>
<dbReference type="Pfam" id="PF01363">
    <property type="entry name" value="FYVE"/>
    <property type="match status" value="1"/>
</dbReference>
<dbReference type="SMART" id="SM00064">
    <property type="entry name" value="FYVE"/>
    <property type="match status" value="1"/>
</dbReference>
<dbReference type="InterPro" id="IPR056252">
    <property type="entry name" value="Alfy-like_Arm-like"/>
</dbReference>
<dbReference type="OrthoDB" id="10018316at2759"/>
<evidence type="ECO:0000256" key="1">
    <source>
        <dbReference type="ARBA" id="ARBA00022574"/>
    </source>
</evidence>
<dbReference type="Pfam" id="PF23295">
    <property type="entry name" value="Arm_4"/>
    <property type="match status" value="1"/>
</dbReference>
<dbReference type="SUPFAM" id="SSF81837">
    <property type="entry name" value="BEACH domain"/>
    <property type="match status" value="1"/>
</dbReference>
<dbReference type="Pfam" id="PF02138">
    <property type="entry name" value="Beach"/>
    <property type="match status" value="1"/>
</dbReference>
<dbReference type="Gene3D" id="2.30.29.30">
    <property type="entry name" value="Pleckstrin-homology domain (PH domain)/Phosphotyrosine-binding domain (PTB)"/>
    <property type="match status" value="1"/>
</dbReference>
<evidence type="ECO:0000259" key="11">
    <source>
        <dbReference type="PROSITE" id="PS51783"/>
    </source>
</evidence>
<feature type="repeat" description="WD" evidence="7">
    <location>
        <begin position="3022"/>
        <end position="3056"/>
    </location>
</feature>
<keyword evidence="13" id="KW-1185">Reference proteome</keyword>
<dbReference type="PROSITE" id="PS50294">
    <property type="entry name" value="WD_REPEATS_REGION"/>
    <property type="match status" value="1"/>
</dbReference>
<dbReference type="InterPro" id="IPR011989">
    <property type="entry name" value="ARM-like"/>
</dbReference>
<dbReference type="EMBL" id="JADBJN010000002">
    <property type="protein sequence ID" value="KAG5679388.1"/>
    <property type="molecule type" value="Genomic_DNA"/>
</dbReference>
<sequence length="3477" mass="391337">MNIMNKIMRTGGRSSPSNNESSDGSQNQLGLMHLKKLFNELTHPKEPLSEQERDSKLYNMLPLFCKVFGTCHSGEMNEKFWDILAFCQQISRLMVSEIRRRASNQSTEAASIAIVKFLEIENYEESSNGWMLLSALNLLAAGDQTIIQTMTSASIPSTLVKCLYLFFDLPDITDEEENQPNEGCDFTPRERRILLQKIFVQLLVRLCSHPHSAEELARMDDLTLLFSAITSQCPNYNIVWRKSAAEILTTLSRHGLTDPVVSYMHSKGCVALSIDNMQRSPQLTPLEVVEMFVAIFCFLKDSNEVSQTLLEDFRMCQGYAFISDFLLKLIEEKDHQNGETEAAIRNLVFMIASLCMCGFQELQPNPNSTGSLFKMQGFQMPQTTSRGTSVRNVYAFQVLQNVFLKSNSPSLCCTILDAISSVYHSDNANYFILESQNTLSQFTERIHLKNPEIQEKFFELLEFIVFQLNFVPVKELISLSILLKTNHSISCSISCMKTLLNILKHNTIFKDVYREVGILEVFVTCLNRYCSFLDNHFAGDGSYEDKVKNLTDDSNETLGKLILEALTILMSSNNNNSNVFRESGGAKTIHEMVKFKHCRDSILGIIRELILSNSGEDDMLFILTTMHSAPPHNIELKIQILKSVLGCLRDSHRTRVVFRKVGGFVYVSSVFVSLDGKLSDNSDIIMDGETNDERKIHLKDLLHLLNIVFQTLATSMRFEPANAKFFAQEICSTSLCDTLRLLGCFSNRTVFSDGPQSTDIFENIDGYYQNVFTGSLTKPEFSSDFPLSLSFSTLVYRLLYDLVLDNYEKPNLSGVLNISMTNQTKPEVSKLQKLDPRVAVSSLNLTQPLPEPLIVHPGIVLCMLQLLPSVEHESEVIRGQCLQLYLAEVIKSLVRSERNQQIMCEYGLAGHLIKIAKSVLSEEKNVLHVPLQYILERLAAQALKPTELREFLRLASPLQCENIEIGKPYKVGGSVPLTRIKTLVSMTTPRDFRAHGSSCTVPPFVEFDMLAEGFGCLYLPSIAPQAPAMGGGNNMESTTVGGIGTGERIFPPQTGLTYSTWFCVDKFSDPRTDPHCVRLLTLTRIVNNLKEDNVVCLSVLLSARDKAIIVSTQETFLPPNIGEWEPDGTGDSSARIWCPDVLHEGQWHHLAVVLNRAVLKNSTFSLFLDGQHMHTQKLHYISQTPGGTTNSSVNATNSVYAIIGTPPAWRRYSRLCWKQGVCHLLEDVLTAQTVSIIFQLGPHYMGSLQAPQIRKSCDPLNPLLPEERVAFGLNAKAMSQLTLARIRKVYSRTDNKMIAKQLGMSSNENATPIRILHNSAGHLAGSARTLGGVVVGYLGVRVFSPSPVSTMMGTVGGCNVLLGIIAMAQDVESLYAGVKALTCVVKSNKAAQAEMDRKRCYQTLAMFFKKKRNLLNSHILHLTFSLVGTVNSGQETSAAIPNVTAFQDLLCDLEIWLNAPNGLLRSLLEHLLELVSESAEKRTNIKIMRELQLVSKLLHIIGEINENSTREILFSLLSILLGGQPRLVDLLHFGQFITAKLPNGTESEKNLDLTHLVSNKDFTIIEDSEIGVTNAMRNIILRNRCLSLLHSLLFTIRNTVNAIICDEISKILGIDWILLFMQPHMHSSSVVWSMRILVVLLANETLMTRFRDGTMNGGYLRNTELISQNKNAVVIQSAQLPPSPASPSSLVSQPGVILPSQIAGEVKLQALTINGFQYLEWILPHHLEVPELYFLLTALIMGQPVKLLASEHTKLDLDRVWAFLWGGPVSSSANSPKVVLCPEAVCVLLTIVRTIVHSNNEIEWLKNHPVTIIQVIFSLYHNLPDFMPVLMLAEVICALVAILFPPDSEMESESNASTPEGEVTQNPILLSSSSRNEHQLTDHPVRKFVIDLLRVIVVDSLSLAVVGKTPVIDLVLDASPENCTMAMQITFQTEIITALMDHLLAADMLVGEQAALPIVPLLQSHIQNIAPNVFYLTARIVDKLWQGCLHKDAHEIFEFVVKLIGQAKRRTSSISLEQLHHSLNRTILYLLSRPTETVAEQMAVLDTLHKLTTNRLLIFGAGNHELEFIGCLTFCLLQLTADMKIELDSNAKNTTWHVNPRNEMVESRDEKLNHHQGRNLIVGAAFRVWEELYVCKKPAIEEVFKVTLTNPPQNAKAPDLATTREQVIEAGIKLWHQYIDNEKKATRHVPWELHNQIQSKIQKVTGGLTRLASRSKVKKEEGTKAKTSIKKEVALDWTTLHINLVRDLWEMRCAQYIHMSQHTQRYVLQEWIQSEGELIRERGLWGPTCGSILDKWMLDSTEGPHRMRKKTMRNDLFYQQYPYRPELELPDNKQLKYKVATSFDSKKYFQCYQTTHHQTRVLCEAEVSNQESQKTLDKSENTPPQTPTQQQALTLNRSQSEPGEEFDEDVEEEASMVPDNQTLLRMLEENEKISHMFRCARIQGLDTSEGLILFGKEHCYVVDGFTLLKNREIRDIDSMPNGTYEPILPNPSGSPRRSQSMRQCSKFAYEGIREVHKRRYLLQPIALEIFSGDGRNYLLSFQRKVRNKVYQRVMALATSIADNAQSSVAGQRRTASVEQTSGLLSSLIGETSVTQRWVRGEISNFQYLMHLNTLAGRSYNDLMQYPVFPWILADYDSEDLDLSNPKTFRDFSKPMGAQSADRLEQFQKRFREWDDPIGETPPYHYGTHYSSAMIVCSYLVRLEPFSQHFLRLQGGHFDLADRMFHSIKEGWLSASKHNMADVKELIPEFFYLPEFLVNSNSFDLGTKQNGEVLGDIILPSWAKQDPREFIRVHRQALECDYVSQHLHLWIDLIFGYRQQGAAAVEAVNVFHHLFYEGNVDIYNIDDPLKKNATIGFINNFGQIPKQLFKKPHPSKKMNPLRHSVMDSNPILSTGSSVPVEKLFFHNLDNLKPSLQPVKELKGPVGQILHPDKAVLAVEQNKVLMPPTFQRYIAWGFADHSLRIGMYDSDRAMFVCETTSHSGEILACASPNARTIITAGTSSVITVWELDSRHKSLNVKHSLHGHTDAVTCLAASPAYNIIVSGSRDGTAIVWDMSRYIFVRQLRDHVGIVAAVAINDLTGDIATCSATWLHLWSINGDCLATVNTSIGSADRMQQILCVAFSMTREWDSQNVIITGSTDGVVRMWSIDYVQIPNERLEVAEEAKEETVVEVSKEEIKEKKKAELVKQMSLSTDGGALAKSGSESSISEACDSLKESKKQFEDEKDECSDKEDQTKNKSLLGVDNKSNMSSAKSMTQLLNATDGVKRRKNNRRESNLRSVSHIEQSVDDSDEDVPTTSEKGIRPSKSDTSLTESFVMIDNDGGSGGGRRFSNKQNILRDGFKWQKQLVFRSKLTMHTAYDRKDNSEPASITALAVSKDHRTLYVGDARGRVFSWSVAEQPGRGMADHWLKDDSADQCVGCHIRFSIYERKHHCRNCGLVFCNKCSRFESEISRLRILKPVRVCQSCFMQLRQSSVDN</sequence>
<organism evidence="12 13">
    <name type="scientific">Polypedilum vanderplanki</name>
    <name type="common">Sleeping chironomid midge</name>
    <dbReference type="NCBI Taxonomy" id="319348"/>
    <lineage>
        <taxon>Eukaryota</taxon>
        <taxon>Metazoa</taxon>
        <taxon>Ecdysozoa</taxon>
        <taxon>Arthropoda</taxon>
        <taxon>Hexapoda</taxon>
        <taxon>Insecta</taxon>
        <taxon>Pterygota</taxon>
        <taxon>Neoptera</taxon>
        <taxon>Endopterygota</taxon>
        <taxon>Diptera</taxon>
        <taxon>Nematocera</taxon>
        <taxon>Chironomoidea</taxon>
        <taxon>Chironomidae</taxon>
        <taxon>Chironominae</taxon>
        <taxon>Polypedilum</taxon>
        <taxon>Polypedilum</taxon>
    </lineage>
</organism>
<dbReference type="Gene3D" id="2.60.120.200">
    <property type="match status" value="1"/>
</dbReference>
<gene>
    <name evidence="12" type="ORF">PVAND_008956</name>
</gene>
<feature type="region of interest" description="Disordered" evidence="8">
    <location>
        <begin position="1"/>
        <end position="26"/>
    </location>
</feature>
<dbReference type="Proteomes" id="UP001107558">
    <property type="component" value="Chromosome 2"/>
</dbReference>
<dbReference type="InterPro" id="IPR036322">
    <property type="entry name" value="WD40_repeat_dom_sf"/>
</dbReference>
<dbReference type="PANTHER" id="PTHR46108">
    <property type="entry name" value="BLUE CHEESE"/>
    <property type="match status" value="1"/>
</dbReference>
<dbReference type="Gene3D" id="1.10.1540.10">
    <property type="entry name" value="BEACH domain"/>
    <property type="match status" value="1"/>
</dbReference>
<dbReference type="SMART" id="SM01026">
    <property type="entry name" value="Beach"/>
    <property type="match status" value="1"/>
</dbReference>
<dbReference type="InterPro" id="IPR015943">
    <property type="entry name" value="WD40/YVTN_repeat-like_dom_sf"/>
</dbReference>
<dbReference type="GO" id="GO:0008270">
    <property type="term" value="F:zinc ion binding"/>
    <property type="evidence" value="ECO:0007669"/>
    <property type="project" value="UniProtKB-KW"/>
</dbReference>
<keyword evidence="5" id="KW-0862">Zinc</keyword>
<dbReference type="InterPro" id="IPR000409">
    <property type="entry name" value="BEACH_dom"/>
</dbReference>
<comment type="caution">
    <text evidence="12">The sequence shown here is derived from an EMBL/GenBank/DDBJ whole genome shotgun (WGS) entry which is preliminary data.</text>
</comment>
<keyword evidence="2" id="KW-0479">Metal-binding</keyword>
<keyword evidence="1 7" id="KW-0853">WD repeat</keyword>
<keyword evidence="4 6" id="KW-0863">Zinc-finger</keyword>
<evidence type="ECO:0000259" key="9">
    <source>
        <dbReference type="PROSITE" id="PS50178"/>
    </source>
</evidence>
<dbReference type="PROSITE" id="PS51783">
    <property type="entry name" value="PH_BEACH"/>
    <property type="match status" value="1"/>
</dbReference>
<dbReference type="PROSITE" id="PS50197">
    <property type="entry name" value="BEACH"/>
    <property type="match status" value="1"/>
</dbReference>
<dbReference type="SUPFAM" id="SSF50729">
    <property type="entry name" value="PH domain-like"/>
    <property type="match status" value="1"/>
</dbReference>
<dbReference type="InterPro" id="IPR000306">
    <property type="entry name" value="Znf_FYVE"/>
</dbReference>
<feature type="domain" description="FYVE-type" evidence="9">
    <location>
        <begin position="3411"/>
        <end position="3471"/>
    </location>
</feature>
<feature type="region of interest" description="Disordered" evidence="8">
    <location>
        <begin position="3222"/>
        <end position="3309"/>
    </location>
</feature>
<feature type="region of interest" description="Disordered" evidence="8">
    <location>
        <begin position="2372"/>
        <end position="2418"/>
    </location>
</feature>
<dbReference type="InterPro" id="IPR023362">
    <property type="entry name" value="PH-BEACH_dom"/>
</dbReference>
<accession>A0A9J6CB80</accession>
<dbReference type="SUPFAM" id="SSF50978">
    <property type="entry name" value="WD40 repeat-like"/>
    <property type="match status" value="1"/>
</dbReference>
<evidence type="ECO:0000313" key="12">
    <source>
        <dbReference type="EMBL" id="KAG5679388.1"/>
    </source>
</evidence>
<dbReference type="CDD" id="cd06071">
    <property type="entry name" value="Beach"/>
    <property type="match status" value="1"/>
</dbReference>